<gene>
    <name evidence="2" type="primary">TEX12</name>
</gene>
<dbReference type="Pfam" id="PF15219">
    <property type="entry name" value="TEX12"/>
    <property type="match status" value="1"/>
</dbReference>
<reference evidence="2" key="1">
    <citation type="submission" date="2025-08" db="UniProtKB">
        <authorList>
            <consortium name="Ensembl"/>
        </authorList>
    </citation>
    <scope>IDENTIFICATION</scope>
</reference>
<protein>
    <submittedName>
        <fullName evidence="2">Testis expressed 12</fullName>
    </submittedName>
</protein>
<proteinExistence type="predicted"/>
<dbReference type="Proteomes" id="UP000694406">
    <property type="component" value="Unplaced"/>
</dbReference>
<dbReference type="PANTHER" id="PTHR37349:SF1">
    <property type="entry name" value="TESTIS-EXPRESSED PROTEIN 12"/>
    <property type="match status" value="1"/>
</dbReference>
<organism evidence="2 3">
    <name type="scientific">Laticauda laticaudata</name>
    <name type="common">Blue-ringed sea krait</name>
    <name type="synonym">Blue-lipped sea krait</name>
    <dbReference type="NCBI Taxonomy" id="8630"/>
    <lineage>
        <taxon>Eukaryota</taxon>
        <taxon>Metazoa</taxon>
        <taxon>Chordata</taxon>
        <taxon>Craniata</taxon>
        <taxon>Vertebrata</taxon>
        <taxon>Euteleostomi</taxon>
        <taxon>Lepidosauria</taxon>
        <taxon>Squamata</taxon>
        <taxon>Bifurcata</taxon>
        <taxon>Unidentata</taxon>
        <taxon>Episquamata</taxon>
        <taxon>Toxicofera</taxon>
        <taxon>Serpentes</taxon>
        <taxon>Colubroidea</taxon>
        <taxon>Elapidae</taxon>
        <taxon>Laticaudinae</taxon>
        <taxon>Laticauda</taxon>
    </lineage>
</organism>
<reference evidence="2" key="2">
    <citation type="submission" date="2025-09" db="UniProtKB">
        <authorList>
            <consortium name="Ensembl"/>
        </authorList>
    </citation>
    <scope>IDENTIFICATION</scope>
</reference>
<dbReference type="InterPro" id="IPR029193">
    <property type="entry name" value="TEX12"/>
</dbReference>
<keyword evidence="3" id="KW-1185">Reference proteome</keyword>
<dbReference type="AlphaFoldDB" id="A0A8C5WYY1"/>
<dbReference type="GO" id="GO:0000801">
    <property type="term" value="C:central element"/>
    <property type="evidence" value="ECO:0007669"/>
    <property type="project" value="Ensembl"/>
</dbReference>
<dbReference type="PANTHER" id="PTHR37349">
    <property type="entry name" value="TESTIS-EXPRESSED PROTEIN 12"/>
    <property type="match status" value="1"/>
</dbReference>
<dbReference type="GO" id="GO:0007130">
    <property type="term" value="P:synaptonemal complex assembly"/>
    <property type="evidence" value="ECO:0007669"/>
    <property type="project" value="Ensembl"/>
</dbReference>
<evidence type="ECO:0000313" key="3">
    <source>
        <dbReference type="Proteomes" id="UP000694406"/>
    </source>
</evidence>
<name>A0A8C5WYY1_LATLA</name>
<evidence type="ECO:0000256" key="1">
    <source>
        <dbReference type="SAM" id="MobiDB-lite"/>
    </source>
</evidence>
<dbReference type="Ensembl" id="ENSLLTT00000024243.1">
    <property type="protein sequence ID" value="ENSLLTP00000023386.1"/>
    <property type="gene ID" value="ENSLLTG00000017277.1"/>
</dbReference>
<dbReference type="GO" id="GO:0000711">
    <property type="term" value="P:meiotic DNA repair synthesis"/>
    <property type="evidence" value="ECO:0007669"/>
    <property type="project" value="Ensembl"/>
</dbReference>
<evidence type="ECO:0000313" key="2">
    <source>
        <dbReference type="Ensembl" id="ENSLLTP00000023386.1"/>
    </source>
</evidence>
<accession>A0A8C5WYY1</accession>
<feature type="region of interest" description="Disordered" evidence="1">
    <location>
        <begin position="18"/>
        <end position="54"/>
    </location>
</feature>
<dbReference type="GeneTree" id="ENSGT00390000006602"/>
<sequence length="137" mass="15353">MEALHFLKVTMATIVKSDEHKNKRKKEAKNETSGTAQSVFFEKNDPIPESSQKFHKTDTLETILKDTGKEINALLSKYAQILSERAAMDASYVEELEGILKEACSVEHHLKLKRENLRHSFAAIAGPLQNEEGVSGK</sequence>